<dbReference type="InterPro" id="IPR025857">
    <property type="entry name" value="MacB_PCD"/>
</dbReference>
<evidence type="ECO:0000256" key="1">
    <source>
        <dbReference type="ARBA" id="ARBA00004429"/>
    </source>
</evidence>
<dbReference type="Pfam" id="PF00005">
    <property type="entry name" value="ABC_tran"/>
    <property type="match status" value="1"/>
</dbReference>
<feature type="transmembrane region" description="Helical" evidence="13">
    <location>
        <begin position="528"/>
        <end position="555"/>
    </location>
</feature>
<evidence type="ECO:0000256" key="10">
    <source>
        <dbReference type="ARBA" id="ARBA00023251"/>
    </source>
</evidence>
<dbReference type="Proteomes" id="UP000035337">
    <property type="component" value="Chromosome"/>
</dbReference>
<comment type="subcellular location">
    <subcellularLocation>
        <location evidence="1">Cell inner membrane</location>
        <topology evidence="1">Multi-pass membrane protein</topology>
    </subcellularLocation>
</comment>
<keyword evidence="2" id="KW-0813">Transport</keyword>
<dbReference type="PATRIC" id="fig|1408281.3.peg.1167"/>
<evidence type="ECO:0000313" key="16">
    <source>
        <dbReference type="Proteomes" id="UP000035337"/>
    </source>
</evidence>
<dbReference type="InterPro" id="IPR003838">
    <property type="entry name" value="ABC3_permease_C"/>
</dbReference>
<evidence type="ECO:0000256" key="4">
    <source>
        <dbReference type="ARBA" id="ARBA00022519"/>
    </source>
</evidence>
<dbReference type="Pfam" id="PF02687">
    <property type="entry name" value="FtsX"/>
    <property type="match status" value="1"/>
</dbReference>
<keyword evidence="10" id="KW-0046">Antibiotic resistance</keyword>
<dbReference type="Pfam" id="PF12704">
    <property type="entry name" value="MacB_PCD"/>
    <property type="match status" value="1"/>
</dbReference>
<name>A0A0G3WIP5_9BACT</name>
<dbReference type="InterPro" id="IPR050250">
    <property type="entry name" value="Macrolide_Exporter_MacB"/>
</dbReference>
<keyword evidence="5 13" id="KW-0812">Transmembrane</keyword>
<dbReference type="PROSITE" id="PS00211">
    <property type="entry name" value="ABC_TRANSPORTER_1"/>
    <property type="match status" value="1"/>
</dbReference>
<organism evidence="15 16">
    <name type="scientific">Endomicrobium proavitum</name>
    <dbReference type="NCBI Taxonomy" id="1408281"/>
    <lineage>
        <taxon>Bacteria</taxon>
        <taxon>Pseudomonadati</taxon>
        <taxon>Elusimicrobiota</taxon>
        <taxon>Endomicrobiia</taxon>
        <taxon>Endomicrobiales</taxon>
        <taxon>Endomicrobiaceae</taxon>
        <taxon>Endomicrobium</taxon>
    </lineage>
</organism>
<feature type="transmembrane region" description="Helical" evidence="13">
    <location>
        <begin position="576"/>
        <end position="605"/>
    </location>
</feature>
<comment type="similarity">
    <text evidence="12">Belongs to the ABC transporter superfamily. Macrolide exporter (TC 3.A.1.122) family.</text>
</comment>
<dbReference type="PANTHER" id="PTHR30572">
    <property type="entry name" value="MEMBRANE COMPONENT OF TRANSPORTER-RELATED"/>
    <property type="match status" value="1"/>
</dbReference>
<dbReference type="EMBL" id="CP009498">
    <property type="protein sequence ID" value="AKL98511.1"/>
    <property type="molecule type" value="Genomic_DNA"/>
</dbReference>
<keyword evidence="7 15" id="KW-0067">ATP-binding</keyword>
<evidence type="ECO:0000259" key="14">
    <source>
        <dbReference type="PROSITE" id="PS50893"/>
    </source>
</evidence>
<keyword evidence="16" id="KW-1185">Reference proteome</keyword>
<dbReference type="AlphaFoldDB" id="A0A0G3WIP5"/>
<dbReference type="GO" id="GO:0005524">
    <property type="term" value="F:ATP binding"/>
    <property type="evidence" value="ECO:0007669"/>
    <property type="project" value="UniProtKB-KW"/>
</dbReference>
<evidence type="ECO:0000256" key="13">
    <source>
        <dbReference type="SAM" id="Phobius"/>
    </source>
</evidence>
<evidence type="ECO:0000256" key="3">
    <source>
        <dbReference type="ARBA" id="ARBA00022475"/>
    </source>
</evidence>
<dbReference type="InterPro" id="IPR017871">
    <property type="entry name" value="ABC_transporter-like_CS"/>
</dbReference>
<evidence type="ECO:0000256" key="7">
    <source>
        <dbReference type="ARBA" id="ARBA00022840"/>
    </source>
</evidence>
<comment type="similarity">
    <text evidence="11">Belongs to the ABC-4 integral membrane protein family.</text>
</comment>
<gene>
    <name evidence="15" type="primary">macB</name>
    <name evidence="15" type="ORF">Epro_1132</name>
</gene>
<proteinExistence type="inferred from homology"/>
<dbReference type="InterPro" id="IPR027417">
    <property type="entry name" value="P-loop_NTPase"/>
</dbReference>
<keyword evidence="8 13" id="KW-1133">Transmembrane helix</keyword>
<dbReference type="KEGG" id="epo:Epro_1132"/>
<dbReference type="SMART" id="SM00382">
    <property type="entry name" value="AAA"/>
    <property type="match status" value="1"/>
</dbReference>
<keyword evidence="4" id="KW-0997">Cell inner membrane</keyword>
<evidence type="ECO:0000256" key="11">
    <source>
        <dbReference type="ARBA" id="ARBA00038076"/>
    </source>
</evidence>
<keyword evidence="6" id="KW-0547">Nucleotide-binding</keyword>
<dbReference type="GO" id="GO:0005886">
    <property type="term" value="C:plasma membrane"/>
    <property type="evidence" value="ECO:0007669"/>
    <property type="project" value="UniProtKB-SubCell"/>
</dbReference>
<feature type="transmembrane region" description="Helical" evidence="13">
    <location>
        <begin position="270"/>
        <end position="290"/>
    </location>
</feature>
<evidence type="ECO:0000256" key="12">
    <source>
        <dbReference type="ARBA" id="ARBA00038388"/>
    </source>
</evidence>
<evidence type="ECO:0000313" key="15">
    <source>
        <dbReference type="EMBL" id="AKL98511.1"/>
    </source>
</evidence>
<dbReference type="GO" id="GO:0022857">
    <property type="term" value="F:transmembrane transporter activity"/>
    <property type="evidence" value="ECO:0007669"/>
    <property type="project" value="UniProtKB-ARBA"/>
</dbReference>
<evidence type="ECO:0000256" key="6">
    <source>
        <dbReference type="ARBA" id="ARBA00022741"/>
    </source>
</evidence>
<dbReference type="STRING" id="1408281.Epro_1132"/>
<protein>
    <submittedName>
        <fullName evidence="15">Macrolide export ATP-binding/permease protein MacB</fullName>
    </submittedName>
</protein>
<keyword evidence="9 13" id="KW-0472">Membrane</keyword>
<dbReference type="PANTHER" id="PTHR30572:SF4">
    <property type="entry name" value="ABC TRANSPORTER PERMEASE YTRF"/>
    <property type="match status" value="1"/>
</dbReference>
<dbReference type="InterPro" id="IPR017911">
    <property type="entry name" value="MacB-like_ATP-bd"/>
</dbReference>
<dbReference type="GO" id="GO:0098796">
    <property type="term" value="C:membrane protein complex"/>
    <property type="evidence" value="ECO:0007669"/>
    <property type="project" value="UniProtKB-ARBA"/>
</dbReference>
<evidence type="ECO:0000256" key="2">
    <source>
        <dbReference type="ARBA" id="ARBA00022448"/>
    </source>
</evidence>
<dbReference type="InterPro" id="IPR003439">
    <property type="entry name" value="ABC_transporter-like_ATP-bd"/>
</dbReference>
<keyword evidence="3" id="KW-1003">Cell membrane</keyword>
<dbReference type="OrthoDB" id="9766351at2"/>
<feature type="domain" description="ABC transporter" evidence="14">
    <location>
        <begin position="4"/>
        <end position="242"/>
    </location>
</feature>
<evidence type="ECO:0000256" key="8">
    <source>
        <dbReference type="ARBA" id="ARBA00022989"/>
    </source>
</evidence>
<feature type="transmembrane region" description="Helical" evidence="13">
    <location>
        <begin position="617"/>
        <end position="637"/>
    </location>
</feature>
<accession>A0A0G3WIP5</accession>
<dbReference type="GO" id="GO:0016887">
    <property type="term" value="F:ATP hydrolysis activity"/>
    <property type="evidence" value="ECO:0007669"/>
    <property type="project" value="InterPro"/>
</dbReference>
<dbReference type="SUPFAM" id="SSF52540">
    <property type="entry name" value="P-loop containing nucleoside triphosphate hydrolases"/>
    <property type="match status" value="1"/>
</dbReference>
<dbReference type="RefSeq" id="WP_052571117.1">
    <property type="nucleotide sequence ID" value="NZ_CP009498.1"/>
</dbReference>
<evidence type="ECO:0000256" key="9">
    <source>
        <dbReference type="ARBA" id="ARBA00023136"/>
    </source>
</evidence>
<dbReference type="PROSITE" id="PS50893">
    <property type="entry name" value="ABC_TRANSPORTER_2"/>
    <property type="match status" value="1"/>
</dbReference>
<sequence>MKVIELKNLTKTYHLEKLDVPVLHGINLDIYRGEFVAIMGASGSGKSTLLNILGLLDKPSSGSFKLAGIEVSQYTDDELAALRNHYLGFIFQQFNLLSKLTAKENVSLPIIYANSKDEKKHEDAKKLLELVGLADRMDHRPNEMSGGQQQRVAIARSLINKPLIIFADEPTGNLDTKSTKEIIQILKDLNASGITIVMVTHEPELTAYATRTIKVQDGLIIADETAKKVEQTSGGSRANVYEQKTFSLSRIKDYFAQGFRSLVGNKMRSVLSILGVMIGVASLISMLAVGNGAQKAIAEQVEGLGSNLLMVMPGASQRGGISSESGARLRLIPEDIADLKKNVRGIEGISGYASARAQVVANGKNYNTRLDGVSVDYAKMRNSQVESGRFFTEAENLERQRVAVVGKTIIKQIWGAADVNPIGEYVKINRIDFQIIGVLPEKGSNGYRDEDDKIIVPLNTAIYRVIGTQYLSNLDVQVQENADMNAVADNITKRLLLTHRMPANAEDSVRVRNMAEIQEALSSMASSFSLLLGAIAFISLLVGGIGIMNIMFVSVSERTKEIGLRKAIGANNADILFQFIIESIFVCCAGGIIGIIFGSGVSILINQLADWTTSITAFSVILAFCFSAVTGLLFGVWPARKASLLNPIDALRHD</sequence>
<dbReference type="Gene3D" id="3.40.50.300">
    <property type="entry name" value="P-loop containing nucleotide triphosphate hydrolases"/>
    <property type="match status" value="1"/>
</dbReference>
<dbReference type="FunFam" id="3.40.50.300:FF:000032">
    <property type="entry name" value="Export ABC transporter ATP-binding protein"/>
    <property type="match status" value="1"/>
</dbReference>
<dbReference type="CDD" id="cd03255">
    <property type="entry name" value="ABC_MJ0796_LolCDE_FtsE"/>
    <property type="match status" value="1"/>
</dbReference>
<reference evidence="15 16" key="1">
    <citation type="submission" date="2014-09" db="EMBL/GenBank/DDBJ databases">
        <title>Complete genome sequence of Endomicrobium proavitum.</title>
        <authorList>
            <person name="Zheng H."/>
        </authorList>
    </citation>
    <scope>NUCLEOTIDE SEQUENCE [LARGE SCALE GENOMIC DNA]</scope>
    <source>
        <strain evidence="15 16">Rsa215</strain>
    </source>
</reference>
<dbReference type="GO" id="GO:0046677">
    <property type="term" value="P:response to antibiotic"/>
    <property type="evidence" value="ECO:0007669"/>
    <property type="project" value="UniProtKB-KW"/>
</dbReference>
<evidence type="ECO:0000256" key="5">
    <source>
        <dbReference type="ARBA" id="ARBA00022692"/>
    </source>
</evidence>
<dbReference type="InterPro" id="IPR003593">
    <property type="entry name" value="AAA+_ATPase"/>
</dbReference>